<keyword evidence="4" id="KW-1185">Reference proteome</keyword>
<dbReference type="SUPFAM" id="SSF51430">
    <property type="entry name" value="NAD(P)-linked oxidoreductase"/>
    <property type="match status" value="1"/>
</dbReference>
<dbReference type="Pfam" id="PF00248">
    <property type="entry name" value="Aldo_ket_red"/>
    <property type="match status" value="1"/>
</dbReference>
<protein>
    <submittedName>
        <fullName evidence="3">Aflatoxin B1 aldehyde reductase member 3</fullName>
    </submittedName>
</protein>
<gene>
    <name evidence="3" type="ORF">PENSUB_798</name>
</gene>
<keyword evidence="1" id="KW-0560">Oxidoreductase</keyword>
<reference evidence="3 4" key="1">
    <citation type="submission" date="2016-10" db="EMBL/GenBank/DDBJ databases">
        <title>Genome sequence of the ascomycete fungus Penicillium subrubescens.</title>
        <authorList>
            <person name="De Vries R.P."/>
            <person name="Peng M."/>
            <person name="Dilokpimol A."/>
            <person name="Hilden K."/>
            <person name="Makela M.R."/>
            <person name="Grigoriev I."/>
            <person name="Riley R."/>
            <person name="Granchi Z."/>
        </authorList>
    </citation>
    <scope>NUCLEOTIDE SEQUENCE [LARGE SCALE GENOMIC DNA]</scope>
    <source>
        <strain evidence="3 4">CBS 132785</strain>
    </source>
</reference>
<proteinExistence type="predicted"/>
<evidence type="ECO:0000259" key="2">
    <source>
        <dbReference type="Pfam" id="PF00248"/>
    </source>
</evidence>
<dbReference type="Proteomes" id="UP000186955">
    <property type="component" value="Unassembled WGS sequence"/>
</dbReference>
<accession>A0A1Q5UMA6</accession>
<evidence type="ECO:0000256" key="1">
    <source>
        <dbReference type="ARBA" id="ARBA00023002"/>
    </source>
</evidence>
<dbReference type="GO" id="GO:0016491">
    <property type="term" value="F:oxidoreductase activity"/>
    <property type="evidence" value="ECO:0007669"/>
    <property type="project" value="UniProtKB-KW"/>
</dbReference>
<dbReference type="OrthoDB" id="48988at2759"/>
<organism evidence="3 4">
    <name type="scientific">Penicillium subrubescens</name>
    <dbReference type="NCBI Taxonomy" id="1316194"/>
    <lineage>
        <taxon>Eukaryota</taxon>
        <taxon>Fungi</taxon>
        <taxon>Dikarya</taxon>
        <taxon>Ascomycota</taxon>
        <taxon>Pezizomycotina</taxon>
        <taxon>Eurotiomycetes</taxon>
        <taxon>Eurotiomycetidae</taxon>
        <taxon>Eurotiales</taxon>
        <taxon>Aspergillaceae</taxon>
        <taxon>Penicillium</taxon>
    </lineage>
</organism>
<dbReference type="EMBL" id="MNBE01000128">
    <property type="protein sequence ID" value="OKP13607.1"/>
    <property type="molecule type" value="Genomic_DNA"/>
</dbReference>
<dbReference type="Gene3D" id="3.20.20.100">
    <property type="entry name" value="NADP-dependent oxidoreductase domain"/>
    <property type="match status" value="1"/>
</dbReference>
<feature type="domain" description="NADP-dependent oxidoreductase" evidence="2">
    <location>
        <begin position="3"/>
        <end position="69"/>
    </location>
</feature>
<dbReference type="InterPro" id="IPR036812">
    <property type="entry name" value="NAD(P)_OxRdtase_dom_sf"/>
</dbReference>
<dbReference type="STRING" id="1316194.A0A1Q5UMA6"/>
<comment type="caution">
    <text evidence="3">The sequence shown here is derived from an EMBL/GenBank/DDBJ whole genome shotgun (WGS) entry which is preliminary data.</text>
</comment>
<dbReference type="InterPro" id="IPR023210">
    <property type="entry name" value="NADP_OxRdtase_dom"/>
</dbReference>
<sequence length="101" mass="11239">MFSALEIMEPVVEKYGFTLVEVALRWIVHHAALKGSYGSDTTVVGFSSFGQLQPNLADIEKGPLPFGVVHCLDQAWYVTKADAANFRHGELKYEYDTLQSS</sequence>
<evidence type="ECO:0000313" key="4">
    <source>
        <dbReference type="Proteomes" id="UP000186955"/>
    </source>
</evidence>
<name>A0A1Q5UMA6_9EURO</name>
<dbReference type="AlphaFoldDB" id="A0A1Q5UMA6"/>
<evidence type="ECO:0000313" key="3">
    <source>
        <dbReference type="EMBL" id="OKP13607.1"/>
    </source>
</evidence>